<evidence type="ECO:0000256" key="3">
    <source>
        <dbReference type="ARBA" id="ARBA00023125"/>
    </source>
</evidence>
<dbReference type="GO" id="GO:0015074">
    <property type="term" value="P:DNA integration"/>
    <property type="evidence" value="ECO:0007669"/>
    <property type="project" value="UniProtKB-KW"/>
</dbReference>
<dbReference type="SUPFAM" id="SSF56349">
    <property type="entry name" value="DNA breaking-rejoining enzymes"/>
    <property type="match status" value="1"/>
</dbReference>
<evidence type="ECO:0000256" key="2">
    <source>
        <dbReference type="ARBA" id="ARBA00022908"/>
    </source>
</evidence>
<keyword evidence="2" id="KW-0229">DNA integration</keyword>
<protein>
    <submittedName>
        <fullName evidence="5">Integrase</fullName>
    </submittedName>
</protein>
<comment type="caution">
    <text evidence="5">The sequence shown here is derived from an EMBL/GenBank/DDBJ whole genome shotgun (WGS) entry which is preliminary data.</text>
</comment>
<dbReference type="Pfam" id="PF00589">
    <property type="entry name" value="Phage_integrase"/>
    <property type="match status" value="1"/>
</dbReference>
<accession>A0A2U2BG91</accession>
<evidence type="ECO:0000313" key="6">
    <source>
        <dbReference type="Proteomes" id="UP000245216"/>
    </source>
</evidence>
<dbReference type="OrthoDB" id="662444at2"/>
<dbReference type="GO" id="GO:0006310">
    <property type="term" value="P:DNA recombination"/>
    <property type="evidence" value="ECO:0007669"/>
    <property type="project" value="UniProtKB-KW"/>
</dbReference>
<reference evidence="5 6" key="2">
    <citation type="submission" date="2018-05" db="EMBL/GenBank/DDBJ databases">
        <authorList>
            <person name="Lanie J.A."/>
            <person name="Ng W.-L."/>
            <person name="Kazmierczak K.M."/>
            <person name="Andrzejewski T.M."/>
            <person name="Davidsen T.M."/>
            <person name="Wayne K.J."/>
            <person name="Tettelin H."/>
            <person name="Glass J.I."/>
            <person name="Rusch D."/>
            <person name="Podicherti R."/>
            <person name="Tsui H.-C.T."/>
            <person name="Winkler M.E."/>
        </authorList>
    </citation>
    <scope>NUCLEOTIDE SEQUENCE [LARGE SCALE GENOMIC DNA]</scope>
    <source>
        <strain evidence="5 6">YBY</strain>
    </source>
</reference>
<sequence length="358" mass="40784">MGRKPSTNKNLPPRMRRRVQRSGRVFYYYDTGGKPRKEIPLGSDYLTAVQKWAELEADAKVPPSTATFRDAALIYVRDVLPLKAQRTRKDNLTELDILYEFFDNPPAALDLIEPQHIRQYRTWRIEKTKAWLKERDRPIPVEAGGIRANRELALFSHIFNYAREIGLTAAPNPSTGVRKTKEQGRDTYVEDNLYAAVHQKADQPLRDAMDLMYVTGQRPADTLALDERDIQDGALELRQGKTGHRLRITIEGMLDTVLKRIRARKAAYKVTSTRLIVNESGQPLGAEALRSRFDRAREAAGIPKNQFQLRDLRAKAGTDKADSAGDIRQAQRQLGHKSVTMTEHYVRNRRGDKVGPTK</sequence>
<gene>
    <name evidence="5" type="ORF">DF183_14425</name>
</gene>
<dbReference type="Proteomes" id="UP000245216">
    <property type="component" value="Unassembled WGS sequence"/>
</dbReference>
<dbReference type="InterPro" id="IPR050090">
    <property type="entry name" value="Tyrosine_recombinase_XerCD"/>
</dbReference>
<organism evidence="5 6">
    <name type="scientific">Alcaligenes faecalis</name>
    <dbReference type="NCBI Taxonomy" id="511"/>
    <lineage>
        <taxon>Bacteria</taxon>
        <taxon>Pseudomonadati</taxon>
        <taxon>Pseudomonadota</taxon>
        <taxon>Betaproteobacteria</taxon>
        <taxon>Burkholderiales</taxon>
        <taxon>Alcaligenaceae</taxon>
        <taxon>Alcaligenes</taxon>
    </lineage>
</organism>
<comment type="similarity">
    <text evidence="1">Belongs to the 'phage' integrase family.</text>
</comment>
<dbReference type="PROSITE" id="PS51898">
    <property type="entry name" value="TYR_RECOMBINASE"/>
    <property type="match status" value="1"/>
</dbReference>
<dbReference type="PANTHER" id="PTHR30349:SF41">
    <property type="entry name" value="INTEGRASE_RECOMBINASE PROTEIN MJ0367-RELATED"/>
    <property type="match status" value="1"/>
</dbReference>
<name>A0A2U2BG91_ALCFA</name>
<evidence type="ECO:0000313" key="5">
    <source>
        <dbReference type="EMBL" id="PWE13029.1"/>
    </source>
</evidence>
<keyword evidence="4" id="KW-0233">DNA recombination</keyword>
<dbReference type="InterPro" id="IPR011010">
    <property type="entry name" value="DNA_brk_join_enz"/>
</dbReference>
<evidence type="ECO:0000256" key="1">
    <source>
        <dbReference type="ARBA" id="ARBA00008857"/>
    </source>
</evidence>
<dbReference type="PROSITE" id="PS50042">
    <property type="entry name" value="CNMP_BINDING_3"/>
    <property type="match status" value="1"/>
</dbReference>
<dbReference type="InterPro" id="IPR013762">
    <property type="entry name" value="Integrase-like_cat_sf"/>
</dbReference>
<dbReference type="EMBL" id="QEXO01000004">
    <property type="protein sequence ID" value="PWE13029.1"/>
    <property type="molecule type" value="Genomic_DNA"/>
</dbReference>
<dbReference type="PANTHER" id="PTHR30349">
    <property type="entry name" value="PHAGE INTEGRASE-RELATED"/>
    <property type="match status" value="1"/>
</dbReference>
<dbReference type="InterPro" id="IPR000595">
    <property type="entry name" value="cNMP-bd_dom"/>
</dbReference>
<proteinExistence type="inferred from homology"/>
<dbReference type="InterPro" id="IPR002104">
    <property type="entry name" value="Integrase_catalytic"/>
</dbReference>
<evidence type="ECO:0000256" key="4">
    <source>
        <dbReference type="ARBA" id="ARBA00023172"/>
    </source>
</evidence>
<dbReference type="AlphaFoldDB" id="A0A2U2BG91"/>
<keyword evidence="3" id="KW-0238">DNA-binding</keyword>
<dbReference type="Gene3D" id="1.10.443.10">
    <property type="entry name" value="Intergrase catalytic core"/>
    <property type="match status" value="1"/>
</dbReference>
<reference evidence="5 6" key="1">
    <citation type="submission" date="2018-05" db="EMBL/GenBank/DDBJ databases">
        <title>Genome Sequence of an Efficient Indole-Degrading Bacterium, Alcaligenes sp.YBY.</title>
        <authorList>
            <person name="Yang B."/>
        </authorList>
    </citation>
    <scope>NUCLEOTIDE SEQUENCE [LARGE SCALE GENOMIC DNA]</scope>
    <source>
        <strain evidence="5 6">YBY</strain>
    </source>
</reference>
<dbReference type="GO" id="GO:0003677">
    <property type="term" value="F:DNA binding"/>
    <property type="evidence" value="ECO:0007669"/>
    <property type="project" value="UniProtKB-KW"/>
</dbReference>